<keyword evidence="2" id="KW-1185">Reference proteome</keyword>
<name>A0A0U4FHX9_9BACI</name>
<proteinExistence type="predicted"/>
<dbReference type="RefSeq" id="WP_068447339.1">
    <property type="nucleotide sequence ID" value="NZ_CP013862.1"/>
</dbReference>
<organism evidence="1 2">
    <name type="scientific">Lentibacillus amyloliquefaciens</name>
    <dbReference type="NCBI Taxonomy" id="1472767"/>
    <lineage>
        <taxon>Bacteria</taxon>
        <taxon>Bacillati</taxon>
        <taxon>Bacillota</taxon>
        <taxon>Bacilli</taxon>
        <taxon>Bacillales</taxon>
        <taxon>Bacillaceae</taxon>
        <taxon>Lentibacillus</taxon>
    </lineage>
</organism>
<dbReference type="Proteomes" id="UP000050331">
    <property type="component" value="Chromosome"/>
</dbReference>
<reference evidence="1 2" key="1">
    <citation type="submission" date="2016-01" db="EMBL/GenBank/DDBJ databases">
        <title>Complete genome sequence of strain Lentibacillus amyloliquefaciens LAM0015T isolated from saline sediment.</title>
        <authorList>
            <person name="Wang J.-L."/>
            <person name="He M.-X."/>
        </authorList>
    </citation>
    <scope>NUCLEOTIDE SEQUENCE [LARGE SCALE GENOMIC DNA]</scope>
    <source>
        <strain evidence="1 2">LAM0015</strain>
    </source>
</reference>
<dbReference type="OrthoDB" id="46144at2"/>
<evidence type="ECO:0000313" key="1">
    <source>
        <dbReference type="EMBL" id="ALX50141.1"/>
    </source>
</evidence>
<dbReference type="STRING" id="1472767.AOX59_17085"/>
<gene>
    <name evidence="1" type="ORF">AOX59_17085</name>
</gene>
<protein>
    <recommendedName>
        <fullName evidence="3">HIRAN domain-containing protein</fullName>
    </recommendedName>
</protein>
<evidence type="ECO:0000313" key="2">
    <source>
        <dbReference type="Proteomes" id="UP000050331"/>
    </source>
</evidence>
<sequence length="135" mass="15220">MNLNVSGSKEKRWYISKADGKLALFKLPISFTSETQATLREPTGETWSEKNDLVDNPKEEKAVELIDPQNNDMRAGYISKPYNDLFFQLVSKGYSMTASVISVDENSGRPTIEIRAKVNLEDVKACGCDYIINYD</sequence>
<evidence type="ECO:0008006" key="3">
    <source>
        <dbReference type="Google" id="ProtNLM"/>
    </source>
</evidence>
<dbReference type="EMBL" id="CP013862">
    <property type="protein sequence ID" value="ALX50141.1"/>
    <property type="molecule type" value="Genomic_DNA"/>
</dbReference>
<dbReference type="KEGG" id="lao:AOX59_17085"/>
<dbReference type="AlphaFoldDB" id="A0A0U4FHX9"/>
<accession>A0A0U4FHX9</accession>